<feature type="active site" description="Nucleophile" evidence="7">
    <location>
        <position position="228"/>
    </location>
</feature>
<evidence type="ECO:0000256" key="4">
    <source>
        <dbReference type="ARBA" id="ARBA00022797"/>
    </source>
</evidence>
<dbReference type="PANTHER" id="PTHR21661:SF35">
    <property type="entry name" value="EPOXIDE HYDROLASE"/>
    <property type="match status" value="1"/>
</dbReference>
<dbReference type="Pfam" id="PF06441">
    <property type="entry name" value="EHN"/>
    <property type="match status" value="1"/>
</dbReference>
<evidence type="ECO:0000256" key="1">
    <source>
        <dbReference type="ARBA" id="ARBA00000221"/>
    </source>
</evidence>
<sequence length="456" mass="51652">MGLKGFSLVTALIAVVAYVVYQVLFAPLPPPKFDTTKYWGPSSRANRVEKTEVKPFKVDYTADVIAKLRNRLSEPLHLVEPLENVNFRYGFDKYMLEKLINYWRDDYLTRWDERQKYLNGLPQFTTTIQGLKIHFIHTKNQTVKAKNVIPLLLIHGWPGSVREFYEIIPKLNKAKDDTAYIVVAPSLPGYGFSEGASVPGLNPTEMAVVLRNLMISLGYNKFLVQGGDWGSLIGSSLATLFPENVIGYHSNMCAAMSPASTFKAFIASFYPSLFVPAEHADFFFPMGEKFAYLIEESGYFHLQATKPDTIGTALAHNPVGLAAYILEKFSTWTDKNNRDAKDGGLDKSYAKDALFDNLMLYYLTNSITTSMRLYAEAFGKQHFGLQIERVPVQVPTGCARFKHDLAHEFDWQLNVKFPKLIHSTYHRSGGHFAAMELPDVLYNDFTQFVKKLNITQ</sequence>
<evidence type="ECO:0000256" key="6">
    <source>
        <dbReference type="PIRNR" id="PIRNR001112"/>
    </source>
</evidence>
<name>A0A2Z5D851_9DIPT</name>
<dbReference type="InterPro" id="IPR029058">
    <property type="entry name" value="AB_hydrolase_fold"/>
</dbReference>
<dbReference type="PIRSF" id="PIRSF001112">
    <property type="entry name" value="Epoxide_hydrolase"/>
    <property type="match status" value="1"/>
</dbReference>
<dbReference type="GO" id="GO:0005789">
    <property type="term" value="C:endoplasmic reticulum membrane"/>
    <property type="evidence" value="ECO:0007669"/>
    <property type="project" value="UniProtKB-SubCell"/>
</dbReference>
<evidence type="ECO:0000259" key="8">
    <source>
        <dbReference type="Pfam" id="PF06441"/>
    </source>
</evidence>
<dbReference type="InterPro" id="IPR010497">
    <property type="entry name" value="Epoxide_hydro_N"/>
</dbReference>
<comment type="similarity">
    <text evidence="3 6">Belongs to the peptidase S33 family.</text>
</comment>
<evidence type="ECO:0000256" key="3">
    <source>
        <dbReference type="ARBA" id="ARBA00010088"/>
    </source>
</evidence>
<keyword evidence="6" id="KW-0256">Endoplasmic reticulum</keyword>
<keyword evidence="5 6" id="KW-0378">Hydrolase</keyword>
<feature type="domain" description="Epoxide hydrolase N-terminal" evidence="8">
    <location>
        <begin position="53"/>
        <end position="164"/>
    </location>
</feature>
<evidence type="ECO:0000256" key="7">
    <source>
        <dbReference type="PIRSR" id="PIRSR001112-1"/>
    </source>
</evidence>
<evidence type="ECO:0000256" key="2">
    <source>
        <dbReference type="ARBA" id="ARBA00004111"/>
    </source>
</evidence>
<dbReference type="EC" id="3.3.2.9" evidence="6"/>
<proteinExistence type="evidence at transcript level"/>
<protein>
    <recommendedName>
        <fullName evidence="6">Epoxide hydrolase</fullName>
        <ecNumber evidence="6">3.3.2.9</ecNumber>
    </recommendedName>
</protein>
<comment type="subcellular location">
    <subcellularLocation>
        <location evidence="6">Endoplasmic reticulum membrane</location>
    </subcellularLocation>
    <subcellularLocation>
        <location evidence="2">Microsome membrane</location>
        <topology evidence="2">Single-pass membrane protein</topology>
    </subcellularLocation>
</comment>
<comment type="function">
    <text evidence="6">Catalyzes juvenile hormone hydrolysis.</text>
</comment>
<reference evidence="9" key="1">
    <citation type="submission" date="2018-01" db="EMBL/GenBank/DDBJ databases">
        <title>Cloning, differential expression of juvenile hormone synthesis and metabolism gene in wheat blossom midge, Sitodiplosis mosellana(Diptera:Cecidomyiidae).</title>
        <authorList>
            <person name="Liang T.T."/>
            <person name="Cheng W.N."/>
        </authorList>
    </citation>
    <scope>NUCLEOTIDE SEQUENCE</scope>
</reference>
<gene>
    <name evidence="9" type="primary">JHEH</name>
</gene>
<dbReference type="Gene3D" id="3.40.50.1820">
    <property type="entry name" value="alpha/beta hydrolase"/>
    <property type="match status" value="1"/>
</dbReference>
<keyword evidence="6" id="KW-0472">Membrane</keyword>
<dbReference type="SUPFAM" id="SSF53474">
    <property type="entry name" value="alpha/beta-Hydrolases"/>
    <property type="match status" value="1"/>
</dbReference>
<dbReference type="InterPro" id="IPR000639">
    <property type="entry name" value="Epox_hydrolase-like"/>
</dbReference>
<evidence type="ECO:0000256" key="5">
    <source>
        <dbReference type="ARBA" id="ARBA00022801"/>
    </source>
</evidence>
<dbReference type="PRINTS" id="PR00412">
    <property type="entry name" value="EPOXHYDRLASE"/>
</dbReference>
<dbReference type="InterPro" id="IPR016292">
    <property type="entry name" value="Epoxide_hydrolase"/>
</dbReference>
<evidence type="ECO:0000313" key="9">
    <source>
        <dbReference type="EMBL" id="AXB38859.1"/>
    </source>
</evidence>
<dbReference type="GO" id="GO:0097176">
    <property type="term" value="P:epoxide metabolic process"/>
    <property type="evidence" value="ECO:0007669"/>
    <property type="project" value="TreeGrafter"/>
</dbReference>
<accession>A0A2Z5D851</accession>
<feature type="active site" description="Proton donor" evidence="7">
    <location>
        <position position="374"/>
    </location>
</feature>
<dbReference type="GO" id="GO:0033961">
    <property type="term" value="F:cis-stilbene-oxide hydrolase activity"/>
    <property type="evidence" value="ECO:0007669"/>
    <property type="project" value="UniProtKB-UniRule"/>
</dbReference>
<dbReference type="EMBL" id="MG876769">
    <property type="protein sequence ID" value="AXB38859.1"/>
    <property type="molecule type" value="mRNA"/>
</dbReference>
<organism evidence="9">
    <name type="scientific">Sitodiplosis mosellana</name>
    <name type="common">orange wheat blossom midge</name>
    <dbReference type="NCBI Taxonomy" id="263140"/>
    <lineage>
        <taxon>Eukaryota</taxon>
        <taxon>Metazoa</taxon>
        <taxon>Ecdysozoa</taxon>
        <taxon>Arthropoda</taxon>
        <taxon>Hexapoda</taxon>
        <taxon>Insecta</taxon>
        <taxon>Pterygota</taxon>
        <taxon>Neoptera</taxon>
        <taxon>Endopterygota</taxon>
        <taxon>Diptera</taxon>
        <taxon>Nematocera</taxon>
        <taxon>Sciaroidea</taxon>
        <taxon>Cecidomyiidae</taxon>
        <taxon>Sitodiplosis</taxon>
    </lineage>
</organism>
<feature type="active site" description="Proton acceptor" evidence="7">
    <location>
        <position position="431"/>
    </location>
</feature>
<comment type="catalytic activity">
    <reaction evidence="6">
        <text>cis-stilbene oxide + H2O = (1R,2R)-hydrobenzoin</text>
        <dbReference type="Rhea" id="RHEA:23900"/>
        <dbReference type="ChEBI" id="CHEBI:15377"/>
        <dbReference type="ChEBI" id="CHEBI:50004"/>
        <dbReference type="ChEBI" id="CHEBI:50014"/>
        <dbReference type="EC" id="3.3.2.9"/>
    </reaction>
</comment>
<dbReference type="PANTHER" id="PTHR21661">
    <property type="entry name" value="EPOXIDE HYDROLASE 1-RELATED"/>
    <property type="match status" value="1"/>
</dbReference>
<comment type="catalytic activity">
    <reaction evidence="1 6">
        <text>1-(4-methoxyphenyl)-N-methyl-N-[(3-methyloxetan-3-yl)methyl]methanamine + H2O = 2-{[(4-methoxybenzyl)(methyl)amino]methyl}-2-methylpropane-1,3-diol</text>
        <dbReference type="Rhea" id="RHEA:55764"/>
        <dbReference type="ChEBI" id="CHEBI:15377"/>
        <dbReference type="ChEBI" id="CHEBI:139161"/>
        <dbReference type="ChEBI" id="CHEBI:139164"/>
        <dbReference type="EC" id="3.3.2.9"/>
    </reaction>
</comment>
<keyword evidence="4 6" id="KW-0058">Aromatic hydrocarbons catabolism</keyword>
<dbReference type="AlphaFoldDB" id="A0A2Z5D851"/>